<evidence type="ECO:0000313" key="3">
    <source>
        <dbReference type="Proteomes" id="UP001151582"/>
    </source>
</evidence>
<reference evidence="2" key="1">
    <citation type="submission" date="2022-07" db="EMBL/GenBank/DDBJ databases">
        <title>Phylogenomic reconstructions and comparative analyses of Kickxellomycotina fungi.</title>
        <authorList>
            <person name="Reynolds N.K."/>
            <person name="Stajich J.E."/>
            <person name="Barry K."/>
            <person name="Grigoriev I.V."/>
            <person name="Crous P."/>
            <person name="Smith M.E."/>
        </authorList>
    </citation>
    <scope>NUCLEOTIDE SEQUENCE</scope>
    <source>
        <strain evidence="2">RSA 567</strain>
    </source>
</reference>
<keyword evidence="3" id="KW-1185">Reference proteome</keyword>
<dbReference type="Proteomes" id="UP001151582">
    <property type="component" value="Unassembled WGS sequence"/>
</dbReference>
<protein>
    <submittedName>
        <fullName evidence="2">Uncharacterized protein</fullName>
    </submittedName>
</protein>
<organism evidence="2 3">
    <name type="scientific">Dimargaris verticillata</name>
    <dbReference type="NCBI Taxonomy" id="2761393"/>
    <lineage>
        <taxon>Eukaryota</taxon>
        <taxon>Fungi</taxon>
        <taxon>Fungi incertae sedis</taxon>
        <taxon>Zoopagomycota</taxon>
        <taxon>Kickxellomycotina</taxon>
        <taxon>Dimargaritomycetes</taxon>
        <taxon>Dimargaritales</taxon>
        <taxon>Dimargaritaceae</taxon>
        <taxon>Dimargaris</taxon>
    </lineage>
</organism>
<proteinExistence type="predicted"/>
<gene>
    <name evidence="2" type="ORF">H4R34_005861</name>
</gene>
<evidence type="ECO:0000313" key="2">
    <source>
        <dbReference type="EMBL" id="KAJ1971063.1"/>
    </source>
</evidence>
<dbReference type="OrthoDB" id="2735536at2759"/>
<dbReference type="EMBL" id="JANBQB010001521">
    <property type="protein sequence ID" value="KAJ1971063.1"/>
    <property type="molecule type" value="Genomic_DNA"/>
</dbReference>
<dbReference type="InterPro" id="IPR016712">
    <property type="entry name" value="Rbsml_bS1m-like"/>
</dbReference>
<name>A0A9W8B239_9FUNG</name>
<dbReference type="PANTHER" id="PTHR28058">
    <property type="entry name" value="37S RIBOSOMAL PROTEIN MRP51, MITOCHONDRIAL"/>
    <property type="match status" value="1"/>
</dbReference>
<dbReference type="Pfam" id="PF11709">
    <property type="entry name" value="Mit_ribos_Mrp51"/>
    <property type="match status" value="1"/>
</dbReference>
<dbReference type="AlphaFoldDB" id="A0A9W8B239"/>
<feature type="non-terminal residue" evidence="2">
    <location>
        <position position="149"/>
    </location>
</feature>
<accession>A0A9W8B239</accession>
<comment type="caution">
    <text evidence="2">The sequence shown here is derived from an EMBL/GenBank/DDBJ whole genome shotgun (WGS) entry which is preliminary data.</text>
</comment>
<sequence>MESAFGRLFRSSRLASFDPQIKQVYTAHGPDSRAHGVWGLKRDMPVGLRTKLVYLHALDTKEHQTNLSSAQSAVLHLRRWRENFPTSRKPVVPSSVPQTHIPSLNRKQWQAFLQFAASHKDEWRQLQSKDRADDMQDPHRTALTGVALA</sequence>
<feature type="region of interest" description="Disordered" evidence="1">
    <location>
        <begin position="126"/>
        <end position="149"/>
    </location>
</feature>
<dbReference type="PANTHER" id="PTHR28058:SF1">
    <property type="entry name" value="SMALL RIBOSOMAL SUBUNIT PROTEIN BS1M"/>
    <property type="match status" value="1"/>
</dbReference>
<feature type="compositionally biased region" description="Basic and acidic residues" evidence="1">
    <location>
        <begin position="126"/>
        <end position="140"/>
    </location>
</feature>
<evidence type="ECO:0000256" key="1">
    <source>
        <dbReference type="SAM" id="MobiDB-lite"/>
    </source>
</evidence>